<accession>A0A3N4UYW2</accession>
<evidence type="ECO:0000256" key="3">
    <source>
        <dbReference type="ARBA" id="ARBA00023163"/>
    </source>
</evidence>
<evidence type="ECO:0000256" key="2">
    <source>
        <dbReference type="ARBA" id="ARBA00023125"/>
    </source>
</evidence>
<dbReference type="GO" id="GO:0003700">
    <property type="term" value="F:DNA-binding transcription factor activity"/>
    <property type="evidence" value="ECO:0007669"/>
    <property type="project" value="TreeGrafter"/>
</dbReference>
<dbReference type="PANTHER" id="PTHR30146">
    <property type="entry name" value="LACI-RELATED TRANSCRIPTIONAL REPRESSOR"/>
    <property type="match status" value="1"/>
</dbReference>
<keyword evidence="1" id="KW-0805">Transcription regulation</keyword>
<dbReference type="SUPFAM" id="SSF53822">
    <property type="entry name" value="Periplasmic binding protein-like I"/>
    <property type="match status" value="1"/>
</dbReference>
<dbReference type="Pfam" id="PF13377">
    <property type="entry name" value="Peripla_BP_3"/>
    <property type="match status" value="1"/>
</dbReference>
<dbReference type="CDD" id="cd06295">
    <property type="entry name" value="PBP1_CelR"/>
    <property type="match status" value="1"/>
</dbReference>
<dbReference type="Gene3D" id="3.40.50.2300">
    <property type="match status" value="2"/>
</dbReference>
<gene>
    <name evidence="5" type="ORF">EDC50_2807</name>
</gene>
<keyword evidence="3" id="KW-0804">Transcription</keyword>
<evidence type="ECO:0000256" key="1">
    <source>
        <dbReference type="ARBA" id="ARBA00023015"/>
    </source>
</evidence>
<dbReference type="SUPFAM" id="SSF47413">
    <property type="entry name" value="lambda repressor-like DNA-binding domains"/>
    <property type="match status" value="1"/>
</dbReference>
<organism evidence="5 6">
    <name type="scientific">Vulcaniibacterium tengchongense</name>
    <dbReference type="NCBI Taxonomy" id="1273429"/>
    <lineage>
        <taxon>Bacteria</taxon>
        <taxon>Pseudomonadati</taxon>
        <taxon>Pseudomonadota</taxon>
        <taxon>Gammaproteobacteria</taxon>
        <taxon>Lysobacterales</taxon>
        <taxon>Lysobacteraceae</taxon>
        <taxon>Vulcaniibacterium</taxon>
    </lineage>
</organism>
<dbReference type="Gene3D" id="1.10.260.40">
    <property type="entry name" value="lambda repressor-like DNA-binding domains"/>
    <property type="match status" value="1"/>
</dbReference>
<protein>
    <submittedName>
        <fullName evidence="5">LacI family transcriptional regulator</fullName>
    </submittedName>
</protein>
<dbReference type="CDD" id="cd01392">
    <property type="entry name" value="HTH_LacI"/>
    <property type="match status" value="1"/>
</dbReference>
<dbReference type="PANTHER" id="PTHR30146:SF120">
    <property type="entry name" value="ALANINE RACEMASE"/>
    <property type="match status" value="1"/>
</dbReference>
<dbReference type="SMART" id="SM00354">
    <property type="entry name" value="HTH_LACI"/>
    <property type="match status" value="1"/>
</dbReference>
<dbReference type="Pfam" id="PF00356">
    <property type="entry name" value="LacI"/>
    <property type="match status" value="1"/>
</dbReference>
<evidence type="ECO:0000313" key="5">
    <source>
        <dbReference type="EMBL" id="RPE75906.1"/>
    </source>
</evidence>
<dbReference type="Proteomes" id="UP000269708">
    <property type="component" value="Unassembled WGS sequence"/>
</dbReference>
<reference evidence="5 6" key="1">
    <citation type="submission" date="2018-11" db="EMBL/GenBank/DDBJ databases">
        <title>Genomic Encyclopedia of Type Strains, Phase IV (KMG-IV): sequencing the most valuable type-strain genomes for metagenomic binning, comparative biology and taxonomic classification.</title>
        <authorList>
            <person name="Goeker M."/>
        </authorList>
    </citation>
    <scope>NUCLEOTIDE SEQUENCE [LARGE SCALE GENOMIC DNA]</scope>
    <source>
        <strain evidence="5 6">DSM 25623</strain>
    </source>
</reference>
<keyword evidence="2" id="KW-0238">DNA-binding</keyword>
<dbReference type="InterPro" id="IPR046335">
    <property type="entry name" value="LacI/GalR-like_sensor"/>
</dbReference>
<dbReference type="InterPro" id="IPR010982">
    <property type="entry name" value="Lambda_DNA-bd_dom_sf"/>
</dbReference>
<dbReference type="InterPro" id="IPR028082">
    <property type="entry name" value="Peripla_BP_I"/>
</dbReference>
<evidence type="ECO:0000313" key="6">
    <source>
        <dbReference type="Proteomes" id="UP000269708"/>
    </source>
</evidence>
<keyword evidence="6" id="KW-1185">Reference proteome</keyword>
<evidence type="ECO:0000259" key="4">
    <source>
        <dbReference type="PROSITE" id="PS50932"/>
    </source>
</evidence>
<proteinExistence type="predicted"/>
<sequence length="363" mass="38817">MPAAPAASTLRAMSPVQFQVRSKKTKTTSLDIAHRAGVSQATVSRVLRGSPLVNAETRRRVEAAVRELNYKVDRHASCLRTQRSGTLALLLFEDPTPDESHINPFFLSMLGSITRACAKAGQDLLVSFQQLSDDWHADYEDSMKADGLILLGYGDYLAYQGKLEKLVAQGTRFVRWGAVLPEQPGLSIGCDNFNGGRLAGAHLAGLGRRRVAFLGGASSGCPEFLERFRGCDAALREAGGGGLAPALQVDAESSEEHGYRAAAELLARGHAFDAVFAASDLIAIGAMRALSEHGLRVPEDVAVVGFDDIPMARFATPALTTVFQDTQRAGELLVETLMKLVRGEPAESITLPASLVVRRSSGA</sequence>
<dbReference type="AlphaFoldDB" id="A0A3N4UYW2"/>
<dbReference type="EMBL" id="RKQN01000004">
    <property type="protein sequence ID" value="RPE75906.1"/>
    <property type="molecule type" value="Genomic_DNA"/>
</dbReference>
<feature type="domain" description="HTH lacI-type" evidence="4">
    <location>
        <begin position="27"/>
        <end position="81"/>
    </location>
</feature>
<dbReference type="GO" id="GO:0000976">
    <property type="term" value="F:transcription cis-regulatory region binding"/>
    <property type="evidence" value="ECO:0007669"/>
    <property type="project" value="TreeGrafter"/>
</dbReference>
<comment type="caution">
    <text evidence="5">The sequence shown here is derived from an EMBL/GenBank/DDBJ whole genome shotgun (WGS) entry which is preliminary data.</text>
</comment>
<name>A0A3N4UYW2_9GAMM</name>
<dbReference type="PROSITE" id="PS50932">
    <property type="entry name" value="HTH_LACI_2"/>
    <property type="match status" value="1"/>
</dbReference>
<dbReference type="InterPro" id="IPR000843">
    <property type="entry name" value="HTH_LacI"/>
</dbReference>